<protein>
    <submittedName>
        <fullName evidence="1">3-oxoacyl-[acyl-carrier-protein] synthase domain-containing protein</fullName>
    </submittedName>
</protein>
<dbReference type="InterPro" id="IPR016039">
    <property type="entry name" value="Thiolase-like"/>
</dbReference>
<name>M1Q322_9ZZZZ</name>
<dbReference type="AlphaFoldDB" id="M1Q322"/>
<dbReference type="GO" id="GO:0016746">
    <property type="term" value="F:acyltransferase activity"/>
    <property type="evidence" value="ECO:0007669"/>
    <property type="project" value="InterPro"/>
</dbReference>
<dbReference type="EMBL" id="JX684102">
    <property type="protein sequence ID" value="AGF93687.1"/>
    <property type="molecule type" value="Genomic_DNA"/>
</dbReference>
<organism evidence="1">
    <name type="scientific">uncultured organism</name>
    <dbReference type="NCBI Taxonomy" id="155900"/>
    <lineage>
        <taxon>unclassified sequences</taxon>
        <taxon>environmental samples</taxon>
    </lineage>
</organism>
<dbReference type="Gene3D" id="3.40.47.10">
    <property type="match status" value="1"/>
</dbReference>
<dbReference type="SUPFAM" id="SSF53901">
    <property type="entry name" value="Thiolase-like"/>
    <property type="match status" value="2"/>
</dbReference>
<reference evidence="1" key="1">
    <citation type="journal article" date="2013" name="Syst. Appl. Microbiol.">
        <title>New insights into the archaeal diversity of a hypersaline microbial mat obtained by a metagenomic approach.</title>
        <authorList>
            <person name="Lopez-Lopez A."/>
            <person name="Richter M."/>
            <person name="Pena A."/>
            <person name="Tamames J."/>
            <person name="Rossello-Mora R."/>
        </authorList>
    </citation>
    <scope>NUCLEOTIDE SEQUENCE</scope>
</reference>
<proteinExistence type="predicted"/>
<evidence type="ECO:0000313" key="1">
    <source>
        <dbReference type="EMBL" id="AGF93687.1"/>
    </source>
</evidence>
<gene>
    <name evidence="1" type="ORF">FLSS-16_0028</name>
</gene>
<sequence length="365" mass="38745">MKKLVNNSGLCITALGLITSVGQDANTACASIQEGEKNPTNLENFYVDSPRGHEDWEDGFVTGHPVLKGYPDQTENRIFILLASALQDLFNATGEDKALLEGTPLYVALPEEYRTKTDQERLQAQLAENPDLLPFSCGEIVPFYQGHAAMILALAQAGEAIAAGQGERAIIAGADSLIGFADLSMFNKAERLKTVLNPDGFMPGEGGSAVLVETIKAAENRKADIGAVIDRISTDHEADNVLSGSDATGNGLVNVISALNRDAEAAMAPDTIITDMNGEFYRAKELGNIYSRTLGDMLGEQNMNYPAKSLGDTGAAYAGIALSIAVRALAEGNIAKDKEQGDALVLASSDSGLRGAVYIRPYEDQ</sequence>
<accession>M1Q322</accession>